<dbReference type="OrthoDB" id="6400310at2"/>
<sequence>MKSFEVNQKKIIATKSLLLEIITAPSDFKGIEKLVLALKSQNGLAKFSDNERNITPCSLNTLKSASESLLDRGFLELDELRVNAKDAIETVVIGYKAIKSTRTGLKNKVDELELKLGTMQKSHFLLSTLICELRRELRQMAYSSDSVKQRKITYQEMNSKIEAKLSYTQNSGGA</sequence>
<dbReference type="KEGG" id="slj:EGC82_19890"/>
<name>A0A3G8M161_9GAMM</name>
<proteinExistence type="predicted"/>
<organism evidence="1 2">
    <name type="scientific">Shewanella livingstonensis</name>
    <dbReference type="NCBI Taxonomy" id="150120"/>
    <lineage>
        <taxon>Bacteria</taxon>
        <taxon>Pseudomonadati</taxon>
        <taxon>Pseudomonadota</taxon>
        <taxon>Gammaproteobacteria</taxon>
        <taxon>Alteromonadales</taxon>
        <taxon>Shewanellaceae</taxon>
        <taxon>Shewanella</taxon>
    </lineage>
</organism>
<dbReference type="AlphaFoldDB" id="A0A3G8M161"/>
<dbReference type="EMBL" id="CP034015">
    <property type="protein sequence ID" value="AZG74810.1"/>
    <property type="molecule type" value="Genomic_DNA"/>
</dbReference>
<evidence type="ECO:0000313" key="1">
    <source>
        <dbReference type="EMBL" id="AZG74810.1"/>
    </source>
</evidence>
<dbReference type="RefSeq" id="WP_124732287.1">
    <property type="nucleotide sequence ID" value="NZ_CBCSKC010000071.1"/>
</dbReference>
<accession>A0A3G8M161</accession>
<evidence type="ECO:0000313" key="2">
    <source>
        <dbReference type="Proteomes" id="UP000278035"/>
    </source>
</evidence>
<keyword evidence="2" id="KW-1185">Reference proteome</keyword>
<protein>
    <submittedName>
        <fullName evidence="1">Uncharacterized protein</fullName>
    </submittedName>
</protein>
<dbReference type="Proteomes" id="UP000278035">
    <property type="component" value="Chromosome"/>
</dbReference>
<reference evidence="2" key="1">
    <citation type="submission" date="2018-11" db="EMBL/GenBank/DDBJ databases">
        <title>Shewanella sp. M2.</title>
        <authorList>
            <person name="Hwang Y.J."/>
            <person name="Hwang C.Y."/>
        </authorList>
    </citation>
    <scope>NUCLEOTIDE SEQUENCE [LARGE SCALE GENOMIC DNA]</scope>
    <source>
        <strain evidence="2">LMG 19866</strain>
    </source>
</reference>
<gene>
    <name evidence="1" type="ORF">EGC82_19890</name>
</gene>